<evidence type="ECO:0000313" key="1">
    <source>
        <dbReference type="EMBL" id="MCX8533084.1"/>
    </source>
</evidence>
<comment type="caution">
    <text evidence="1">The sequence shown here is derived from an EMBL/GenBank/DDBJ whole genome shotgun (WGS) entry which is preliminary data.</text>
</comment>
<dbReference type="Proteomes" id="UP001070176">
    <property type="component" value="Unassembled WGS sequence"/>
</dbReference>
<protein>
    <submittedName>
        <fullName evidence="1">Uncharacterized protein</fullName>
    </submittedName>
</protein>
<name>A0ABT3Y4L5_9FLAO</name>
<evidence type="ECO:0000313" key="2">
    <source>
        <dbReference type="Proteomes" id="UP001070176"/>
    </source>
</evidence>
<reference evidence="1" key="1">
    <citation type="submission" date="2022-10" db="EMBL/GenBank/DDBJ databases">
        <title>Chryseobacterium sp. nov., a novel bacterial species.</title>
        <authorList>
            <person name="Cao Y."/>
        </authorList>
    </citation>
    <scope>NUCLEOTIDE SEQUENCE</scope>
    <source>
        <strain evidence="1">KC 927</strain>
    </source>
</reference>
<accession>A0ABT3Y4L5</accession>
<gene>
    <name evidence="1" type="ORF">OEA66_12055</name>
</gene>
<keyword evidence="2" id="KW-1185">Reference proteome</keyword>
<proteinExistence type="predicted"/>
<organism evidence="1 2">
    <name type="scientific">Chryseobacterium luquanense</name>
    <dbReference type="NCBI Taxonomy" id="2983766"/>
    <lineage>
        <taxon>Bacteria</taxon>
        <taxon>Pseudomonadati</taxon>
        <taxon>Bacteroidota</taxon>
        <taxon>Flavobacteriia</taxon>
        <taxon>Flavobacteriales</taxon>
        <taxon>Weeksellaceae</taxon>
        <taxon>Chryseobacterium group</taxon>
        <taxon>Chryseobacterium</taxon>
    </lineage>
</organism>
<sequence length="90" mass="10756">MKLKAIIREDVKASDKTIIVEFEGDEKKQHFEVKCLFSPFYLEMKKWESWILNIKMESEIFEDPKTGKKSYFTHLLCKKATLFNSPHRKV</sequence>
<dbReference type="EMBL" id="JAOVZV010000014">
    <property type="protein sequence ID" value="MCX8533084.1"/>
    <property type="molecule type" value="Genomic_DNA"/>
</dbReference>
<dbReference type="RefSeq" id="WP_267281605.1">
    <property type="nucleotide sequence ID" value="NZ_JAOVZV010000014.1"/>
</dbReference>